<feature type="domain" description="4Fe-4S ferredoxin-type" evidence="4">
    <location>
        <begin position="31"/>
        <end position="59"/>
    </location>
</feature>
<organism evidence="5 6">
    <name type="scientific">Citrifermentans bremense</name>
    <dbReference type="NCBI Taxonomy" id="60035"/>
    <lineage>
        <taxon>Bacteria</taxon>
        <taxon>Pseudomonadati</taxon>
        <taxon>Thermodesulfobacteriota</taxon>
        <taxon>Desulfuromonadia</taxon>
        <taxon>Geobacterales</taxon>
        <taxon>Geobacteraceae</taxon>
        <taxon>Citrifermentans</taxon>
    </lineage>
</organism>
<dbReference type="SUPFAM" id="SSF54862">
    <property type="entry name" value="4Fe-4S ferredoxins"/>
    <property type="match status" value="1"/>
</dbReference>
<dbReference type="Proteomes" id="UP000515472">
    <property type="component" value="Chromosome"/>
</dbReference>
<evidence type="ECO:0000256" key="3">
    <source>
        <dbReference type="ARBA" id="ARBA00023014"/>
    </source>
</evidence>
<evidence type="ECO:0000256" key="2">
    <source>
        <dbReference type="ARBA" id="ARBA00023004"/>
    </source>
</evidence>
<proteinExistence type="predicted"/>
<dbReference type="InterPro" id="IPR017900">
    <property type="entry name" value="4Fe4S_Fe_S_CS"/>
</dbReference>
<dbReference type="InterPro" id="IPR017896">
    <property type="entry name" value="4Fe4S_Fe-S-bd"/>
</dbReference>
<accession>A0A6S6M138</accession>
<dbReference type="GO" id="GO:0051536">
    <property type="term" value="F:iron-sulfur cluster binding"/>
    <property type="evidence" value="ECO:0007669"/>
    <property type="project" value="UniProtKB-KW"/>
</dbReference>
<protein>
    <recommendedName>
        <fullName evidence="4">4Fe-4S ferredoxin-type domain-containing protein</fullName>
    </recommendedName>
</protein>
<gene>
    <name evidence="5" type="ORF">GEOBRER4_05560</name>
</gene>
<dbReference type="PROSITE" id="PS00198">
    <property type="entry name" value="4FE4S_FER_1"/>
    <property type="match status" value="2"/>
</dbReference>
<dbReference type="GO" id="GO:0046872">
    <property type="term" value="F:metal ion binding"/>
    <property type="evidence" value="ECO:0007669"/>
    <property type="project" value="UniProtKB-KW"/>
</dbReference>
<keyword evidence="1" id="KW-0479">Metal-binding</keyword>
<keyword evidence="2" id="KW-0408">Iron</keyword>
<dbReference type="PROSITE" id="PS51379">
    <property type="entry name" value="4FE4S_FER_2"/>
    <property type="match status" value="2"/>
</dbReference>
<keyword evidence="6" id="KW-1185">Reference proteome</keyword>
<dbReference type="AlphaFoldDB" id="A0A6S6M138"/>
<keyword evidence="3" id="KW-0411">Iron-sulfur</keyword>
<dbReference type="Pfam" id="PF12838">
    <property type="entry name" value="Fer4_7"/>
    <property type="match status" value="1"/>
</dbReference>
<evidence type="ECO:0000313" key="6">
    <source>
        <dbReference type="Proteomes" id="UP000515472"/>
    </source>
</evidence>
<evidence type="ECO:0000259" key="4">
    <source>
        <dbReference type="PROSITE" id="PS51379"/>
    </source>
</evidence>
<dbReference type="EMBL" id="AP023213">
    <property type="protein sequence ID" value="BCG45806.1"/>
    <property type="molecule type" value="Genomic_DNA"/>
</dbReference>
<dbReference type="Gene3D" id="3.30.70.20">
    <property type="match status" value="1"/>
</dbReference>
<name>A0A6S6M138_9BACT</name>
<evidence type="ECO:0000256" key="1">
    <source>
        <dbReference type="ARBA" id="ARBA00022723"/>
    </source>
</evidence>
<feature type="domain" description="4Fe-4S ferredoxin-type" evidence="4">
    <location>
        <begin position="1"/>
        <end position="27"/>
    </location>
</feature>
<reference evidence="5 6" key="1">
    <citation type="submission" date="2020-06" db="EMBL/GenBank/DDBJ databases">
        <title>Interaction of electrochemicaly active bacteria, Geobacter bremensis R4 on different carbon anode.</title>
        <authorList>
            <person name="Meng L."/>
            <person name="Yoshida N."/>
        </authorList>
    </citation>
    <scope>NUCLEOTIDE SEQUENCE [LARGE SCALE GENOMIC DNA]</scope>
    <source>
        <strain evidence="5 6">R4</strain>
    </source>
</reference>
<evidence type="ECO:0000313" key="5">
    <source>
        <dbReference type="EMBL" id="BCG45806.1"/>
    </source>
</evidence>
<dbReference type="KEGG" id="gbn:GEOBRER4_05560"/>
<sequence>MVDTVRCTGCGRCVAACGSRLLSLEVDGFRKYAQIGISKRCKRCLACAAACPVRALRAD</sequence>